<dbReference type="GO" id="GO:0006402">
    <property type="term" value="P:mRNA catabolic process"/>
    <property type="evidence" value="ECO:0007669"/>
    <property type="project" value="TreeGrafter"/>
</dbReference>
<dbReference type="GO" id="GO:0003677">
    <property type="term" value="F:DNA binding"/>
    <property type="evidence" value="ECO:0007669"/>
    <property type="project" value="InterPro"/>
</dbReference>
<evidence type="ECO:0000313" key="2">
    <source>
        <dbReference type="Proteomes" id="UP000789508"/>
    </source>
</evidence>
<reference evidence="1" key="1">
    <citation type="submission" date="2021-06" db="EMBL/GenBank/DDBJ databases">
        <authorList>
            <person name="Kallberg Y."/>
            <person name="Tangrot J."/>
            <person name="Rosling A."/>
        </authorList>
    </citation>
    <scope>NUCLEOTIDE SEQUENCE</scope>
    <source>
        <strain evidence="1">FL130A</strain>
    </source>
</reference>
<protein>
    <submittedName>
        <fullName evidence="1">11616_t:CDS:1</fullName>
    </submittedName>
</protein>
<proteinExistence type="predicted"/>
<comment type="caution">
    <text evidence="1">The sequence shown here is derived from an EMBL/GenBank/DDBJ whole genome shotgun (WGS) entry which is preliminary data.</text>
</comment>
<dbReference type="InterPro" id="IPR011067">
    <property type="entry name" value="Plasmid_toxin/cell-grow_inhib"/>
</dbReference>
<sequence>MLRDIPLWRKEKIRKQTTGEVSEIINSNFQKAQNPNATIQEKKEALTDIEKYEGQCAYEEARVKEKTKNLKKEVAQDNPAEYRNKIISGLDIKLKYSLLTKEELDNETQALFKELEEKKISDPSQLVETELKITEKIGQAGATKKIDIFKKKVKKVLKSNNKTEIEELKKQLTEFIKSNNFYYQAKKGEVQQLLRKLESGQIWLIKFKKIEDNKPIRPCVVISNDVQNEFDERIVVAGTTTESIEEVGETEVFIENAPETGLHKPSKILLSYPRTIRKRRLKESELLGKVSPEIMKKIKAA</sequence>
<evidence type="ECO:0000313" key="1">
    <source>
        <dbReference type="EMBL" id="CAG8613982.1"/>
    </source>
</evidence>
<dbReference type="AlphaFoldDB" id="A0A9N9GN79"/>
<organism evidence="1 2">
    <name type="scientific">Ambispora leptoticha</name>
    <dbReference type="NCBI Taxonomy" id="144679"/>
    <lineage>
        <taxon>Eukaryota</taxon>
        <taxon>Fungi</taxon>
        <taxon>Fungi incertae sedis</taxon>
        <taxon>Mucoromycota</taxon>
        <taxon>Glomeromycotina</taxon>
        <taxon>Glomeromycetes</taxon>
        <taxon>Archaeosporales</taxon>
        <taxon>Ambisporaceae</taxon>
        <taxon>Ambispora</taxon>
    </lineage>
</organism>
<dbReference type="InterPro" id="IPR003477">
    <property type="entry name" value="PemK-like"/>
</dbReference>
<name>A0A9N9GN79_9GLOM</name>
<dbReference type="EMBL" id="CAJVPS010005325">
    <property type="protein sequence ID" value="CAG8613982.1"/>
    <property type="molecule type" value="Genomic_DNA"/>
</dbReference>
<dbReference type="Pfam" id="PF02452">
    <property type="entry name" value="PemK_toxin"/>
    <property type="match status" value="1"/>
</dbReference>
<dbReference type="GO" id="GO:0016075">
    <property type="term" value="P:rRNA catabolic process"/>
    <property type="evidence" value="ECO:0007669"/>
    <property type="project" value="TreeGrafter"/>
</dbReference>
<dbReference type="SUPFAM" id="SSF50118">
    <property type="entry name" value="Cell growth inhibitor/plasmid maintenance toxic component"/>
    <property type="match status" value="1"/>
</dbReference>
<dbReference type="PANTHER" id="PTHR33988:SF1">
    <property type="entry name" value="ENDORIBONUCLEASE MAZF7-RELATED"/>
    <property type="match status" value="1"/>
</dbReference>
<accession>A0A9N9GN79</accession>
<dbReference type="GO" id="GO:0004521">
    <property type="term" value="F:RNA endonuclease activity"/>
    <property type="evidence" value="ECO:0007669"/>
    <property type="project" value="TreeGrafter"/>
</dbReference>
<dbReference type="Gene3D" id="2.30.30.110">
    <property type="match status" value="1"/>
</dbReference>
<dbReference type="PANTHER" id="PTHR33988">
    <property type="entry name" value="ENDORIBONUCLEASE MAZF-RELATED"/>
    <property type="match status" value="1"/>
</dbReference>
<keyword evidence="2" id="KW-1185">Reference proteome</keyword>
<gene>
    <name evidence="1" type="ORF">ALEPTO_LOCUS8683</name>
</gene>
<dbReference type="Proteomes" id="UP000789508">
    <property type="component" value="Unassembled WGS sequence"/>
</dbReference>
<dbReference type="OrthoDB" id="2429869at2759"/>